<dbReference type="RefSeq" id="YP_010002239.1">
    <property type="nucleotide sequence ID" value="NC_053242.1"/>
</dbReference>
<proteinExistence type="predicted"/>
<dbReference type="KEGG" id="vg:63026786"/>
<dbReference type="GeneID" id="63026786"/>
<evidence type="ECO:0000313" key="2">
    <source>
        <dbReference type="Proteomes" id="UP000422378"/>
    </source>
</evidence>
<accession>A0A649VN58</accession>
<sequence length="48" mass="5697">MGCNCRRQKTVIFEVEFADGTIKRVLTEDEVRELRKDAPDSIWRKVTR</sequence>
<evidence type="ECO:0000313" key="1">
    <source>
        <dbReference type="EMBL" id="QGJ93382.1"/>
    </source>
</evidence>
<name>A0A649VN58_9CAUD</name>
<dbReference type="EMBL" id="MN586026">
    <property type="protein sequence ID" value="QGJ93382.1"/>
    <property type="molecule type" value="Genomic_DNA"/>
</dbReference>
<protein>
    <submittedName>
        <fullName evidence="1">Uncharacterized protein</fullName>
    </submittedName>
</protein>
<reference evidence="1 2" key="1">
    <citation type="submission" date="2019-10" db="EMBL/GenBank/DDBJ databases">
        <authorList>
            <person name="Case Z.W."/>
            <person name="Garlena R.A."/>
            <person name="Russell D.A."/>
            <person name="Pope W.H."/>
            <person name="Jacobs-Sera D."/>
            <person name="Hatfull G.F."/>
        </authorList>
    </citation>
    <scope>NUCLEOTIDE SEQUENCE [LARGE SCALE GENOMIC DNA]</scope>
</reference>
<organism evidence="1 2">
    <name type="scientific">Gordonia phage Leonard</name>
    <dbReference type="NCBI Taxonomy" id="2656539"/>
    <lineage>
        <taxon>Viruses</taxon>
        <taxon>Duplodnaviria</taxon>
        <taxon>Heunggongvirae</taxon>
        <taxon>Uroviricota</taxon>
        <taxon>Caudoviricetes</taxon>
        <taxon>Stackebrandtviridae</taxon>
        <taxon>Schenleyvirinae</taxon>
        <taxon>Leonardvirus</taxon>
        <taxon>Leonardvirus leonard</taxon>
    </lineage>
</organism>
<gene>
    <name evidence="1" type="primary">20</name>
    <name evidence="1" type="ORF">SEA_LEONARD_20</name>
</gene>
<keyword evidence="2" id="KW-1185">Reference proteome</keyword>
<dbReference type="Proteomes" id="UP000422378">
    <property type="component" value="Segment"/>
</dbReference>